<organism evidence="1 2">
    <name type="scientific">Drechslerella dactyloides</name>
    <name type="common">Nematode-trapping fungus</name>
    <name type="synonym">Arthrobotrys dactyloides</name>
    <dbReference type="NCBI Taxonomy" id="74499"/>
    <lineage>
        <taxon>Eukaryota</taxon>
        <taxon>Fungi</taxon>
        <taxon>Dikarya</taxon>
        <taxon>Ascomycota</taxon>
        <taxon>Pezizomycotina</taxon>
        <taxon>Orbiliomycetes</taxon>
        <taxon>Orbiliales</taxon>
        <taxon>Orbiliaceae</taxon>
        <taxon>Drechslerella</taxon>
    </lineage>
</organism>
<dbReference type="EMBL" id="JAQGDS010000003">
    <property type="protein sequence ID" value="KAJ6261943.1"/>
    <property type="molecule type" value="Genomic_DNA"/>
</dbReference>
<dbReference type="AlphaFoldDB" id="A0AAD6J022"/>
<sequence>MVVRVERAFMRPGKTTGHGHFSGPGGRHFVVLQFEWQSERKTGTTTSTSIVFRPPRRRAQQYMS</sequence>
<accession>A0AAD6J022</accession>
<evidence type="ECO:0000313" key="1">
    <source>
        <dbReference type="EMBL" id="KAJ6261943.1"/>
    </source>
</evidence>
<gene>
    <name evidence="1" type="ORF">Dda_2742</name>
</gene>
<name>A0AAD6J022_DREDA</name>
<reference evidence="1" key="1">
    <citation type="submission" date="2023-01" db="EMBL/GenBank/DDBJ databases">
        <title>The chitinases involved in constricting ring structure development in the nematode-trapping fungus Drechslerella dactyloides.</title>
        <authorList>
            <person name="Wang R."/>
            <person name="Zhang L."/>
            <person name="Tang P."/>
            <person name="Li S."/>
            <person name="Liang L."/>
        </authorList>
    </citation>
    <scope>NUCLEOTIDE SEQUENCE</scope>
    <source>
        <strain evidence="1">YMF1.00031</strain>
    </source>
</reference>
<comment type="caution">
    <text evidence="1">The sequence shown here is derived from an EMBL/GenBank/DDBJ whole genome shotgun (WGS) entry which is preliminary data.</text>
</comment>
<proteinExistence type="predicted"/>
<protein>
    <submittedName>
        <fullName evidence="1">Uncharacterized protein</fullName>
    </submittedName>
</protein>
<keyword evidence="2" id="KW-1185">Reference proteome</keyword>
<evidence type="ECO:0000313" key="2">
    <source>
        <dbReference type="Proteomes" id="UP001221413"/>
    </source>
</evidence>
<dbReference type="Proteomes" id="UP001221413">
    <property type="component" value="Unassembled WGS sequence"/>
</dbReference>